<dbReference type="AlphaFoldDB" id="A0A420EVV8"/>
<dbReference type="SUPFAM" id="SSF54637">
    <property type="entry name" value="Thioesterase/thiol ester dehydrase-isomerase"/>
    <property type="match status" value="1"/>
</dbReference>
<protein>
    <recommendedName>
        <fullName evidence="1">ApeI dehydratase-like domain-containing protein</fullName>
    </recommendedName>
</protein>
<dbReference type="RefSeq" id="WP_120330775.1">
    <property type="nucleotide sequence ID" value="NZ_CP108084.1"/>
</dbReference>
<gene>
    <name evidence="2" type="ORF">D7I43_23780</name>
    <name evidence="3" type="ORF">OG994_08300</name>
</gene>
<name>A0A420EVV8_9ACTN</name>
<evidence type="ECO:0000259" key="1">
    <source>
        <dbReference type="Pfam" id="PF22818"/>
    </source>
</evidence>
<dbReference type="Proteomes" id="UP001432190">
    <property type="component" value="Chromosome"/>
</dbReference>
<evidence type="ECO:0000313" key="2">
    <source>
        <dbReference type="EMBL" id="RKF24872.1"/>
    </source>
</evidence>
<dbReference type="EMBL" id="RAQQ01000019">
    <property type="protein sequence ID" value="RKF24872.1"/>
    <property type="molecule type" value="Genomic_DNA"/>
</dbReference>
<evidence type="ECO:0000313" key="5">
    <source>
        <dbReference type="Proteomes" id="UP001432190"/>
    </source>
</evidence>
<evidence type="ECO:0000313" key="4">
    <source>
        <dbReference type="Proteomes" id="UP000285744"/>
    </source>
</evidence>
<reference evidence="3" key="2">
    <citation type="submission" date="2022-10" db="EMBL/GenBank/DDBJ databases">
        <title>The complete genomes of actinobacterial strains from the NBC collection.</title>
        <authorList>
            <person name="Joergensen T.S."/>
            <person name="Alvarez Arevalo M."/>
            <person name="Sterndorff E.B."/>
            <person name="Faurdal D."/>
            <person name="Vuksanovic O."/>
            <person name="Mourched A.-S."/>
            <person name="Charusanti P."/>
            <person name="Shaw S."/>
            <person name="Blin K."/>
            <person name="Weber T."/>
        </authorList>
    </citation>
    <scope>NUCLEOTIDE SEQUENCE</scope>
    <source>
        <strain evidence="3">NBC_00256</strain>
    </source>
</reference>
<sequence length="155" mass="16028">MTAPPTFRAGTDPAQTYAAAAAPLQAVEWVEVGAGPRGGITLRAGVTVDPADVYLGGHFPQLTVYPGVFTLETLRQAVTAAVGCCAGRLPDLHRLRSARFLAPLLAGDTLTVTASLGPVADDQSFEVTAECVRGDGVRAATVRAVFRWPAPEGGV</sequence>
<dbReference type="InterPro" id="IPR029069">
    <property type="entry name" value="HotDog_dom_sf"/>
</dbReference>
<accession>A0A420EVV8</accession>
<dbReference type="EMBL" id="CP108084">
    <property type="protein sequence ID" value="WUP51489.1"/>
    <property type="molecule type" value="Genomic_DNA"/>
</dbReference>
<dbReference type="InterPro" id="IPR054545">
    <property type="entry name" value="ApeI-like"/>
</dbReference>
<dbReference type="Proteomes" id="UP000285744">
    <property type="component" value="Unassembled WGS sequence"/>
</dbReference>
<organism evidence="2 4">
    <name type="scientific">Micromonospora globbae</name>
    <dbReference type="NCBI Taxonomy" id="1894969"/>
    <lineage>
        <taxon>Bacteria</taxon>
        <taxon>Bacillati</taxon>
        <taxon>Actinomycetota</taxon>
        <taxon>Actinomycetes</taxon>
        <taxon>Micromonosporales</taxon>
        <taxon>Micromonosporaceae</taxon>
        <taxon>Micromonospora</taxon>
    </lineage>
</organism>
<reference evidence="2 4" key="1">
    <citation type="journal article" date="2018" name="Int. J. Syst. Evol. Microbiol.">
        <title>Micromonospora globbae sp. nov., an endophytic actinomycete isolated from roots of Globba winitii C. H. Wright.</title>
        <authorList>
            <person name="Kuncharoen N."/>
            <person name="Pittayakhajonwut P."/>
            <person name="Tanasupawat S."/>
        </authorList>
    </citation>
    <scope>NUCLEOTIDE SEQUENCE [LARGE SCALE GENOMIC DNA]</scope>
    <source>
        <strain evidence="2 4">WPS1-2</strain>
    </source>
</reference>
<proteinExistence type="predicted"/>
<feature type="domain" description="ApeI dehydratase-like" evidence="1">
    <location>
        <begin position="43"/>
        <end position="128"/>
    </location>
</feature>
<dbReference type="Pfam" id="PF22818">
    <property type="entry name" value="ApeI-like"/>
    <property type="match status" value="1"/>
</dbReference>
<keyword evidence="5" id="KW-1185">Reference proteome</keyword>
<dbReference type="OrthoDB" id="9787658at2"/>
<evidence type="ECO:0000313" key="3">
    <source>
        <dbReference type="EMBL" id="WUP51489.1"/>
    </source>
</evidence>
<dbReference type="Gene3D" id="3.10.129.10">
    <property type="entry name" value="Hotdog Thioesterase"/>
    <property type="match status" value="1"/>
</dbReference>